<evidence type="ECO:0000313" key="6">
    <source>
        <dbReference type="EMBL" id="GAA5483902.1"/>
    </source>
</evidence>
<name>A0ABP9UT59_9BACT</name>
<dbReference type="InterPro" id="IPR027417">
    <property type="entry name" value="P-loop_NTPase"/>
</dbReference>
<evidence type="ECO:0000313" key="7">
    <source>
        <dbReference type="Proteomes" id="UP001476282"/>
    </source>
</evidence>
<dbReference type="InterPro" id="IPR050445">
    <property type="entry name" value="Bact_polysacc_biosynth/exp"/>
</dbReference>
<feature type="compositionally biased region" description="Basic and acidic residues" evidence="4">
    <location>
        <begin position="214"/>
        <end position="226"/>
    </location>
</feature>
<dbReference type="EMBL" id="BAABRI010000018">
    <property type="protein sequence ID" value="GAA5483902.1"/>
    <property type="molecule type" value="Genomic_DNA"/>
</dbReference>
<dbReference type="CDD" id="cd05387">
    <property type="entry name" value="BY-kinase"/>
    <property type="match status" value="1"/>
</dbReference>
<evidence type="ECO:0000256" key="3">
    <source>
        <dbReference type="SAM" id="Coils"/>
    </source>
</evidence>
<evidence type="ECO:0000256" key="2">
    <source>
        <dbReference type="ARBA" id="ARBA00022840"/>
    </source>
</evidence>
<sequence length="724" mass="78763">MSHPLSRPESHPPSTALGPPGGTDPTFFLPKVEVSRIGGFLKRWSWIPLLLAILGGVAGWYVAKRATKYYISHGSVYVSTEAPKISDIQAATTEESRDLEQMQSVEQGMLSNMLLMRVSDRLGLAKDPTFAPEATSDQQRLKVLEDRLTVVLRRGTRLIDITVEDPDPERAKNLVEAVKVEYETLSAERQETILAEMIEGLNAEEKSLKSKVDRSQQAVRDFREQHPVPGLDGEPGTGTARDELSILGSQLTEAKTERLKLESEREAFSRLDPQNPDALAGLPESGASSEVVELTREVRTKKAEFARVKERYLYKHPEYKRAAAELAETKKSLQAAMVTAAEAIEKRYKIALENEAKLEREVANSKTTAVDVEGLREEFTQLKRKAEDNLEQHQQVTRQLREANLAGSVPASVLSWRDQPTVPEKPSRPRKALIMGLGTALAFFFGLFVAAGLELGDRKVRGAASAMRATGVPMLGQLPKGDERSGAVVLSDPRSSLADAFRRLRVVLSPRGPGDRLQSILFTSATAGEGASFCAVNHAVSLALEGHRTLLVDADLRTPGISREHLRERAGHLGLGGYLEGRASAADACVRTAVPALYLISSGELRSDASELLSRTRLAALLDEAGNWFDRVVIDAPSVLGSPDAQTVARSADRTCLVVGEGGSDRVELREAAKQLRAAGANLVGFIWNEHPVGRGDAPSLAVVREGLGNRGNVDLIVPPPHRS</sequence>
<feature type="compositionally biased region" description="Basic and acidic residues" evidence="4">
    <location>
        <begin position="1"/>
        <end position="10"/>
    </location>
</feature>
<feature type="region of interest" description="Disordered" evidence="4">
    <location>
        <begin position="266"/>
        <end position="289"/>
    </location>
</feature>
<evidence type="ECO:0000256" key="1">
    <source>
        <dbReference type="ARBA" id="ARBA00022741"/>
    </source>
</evidence>
<reference evidence="6 7" key="1">
    <citation type="submission" date="2024-02" db="EMBL/GenBank/DDBJ databases">
        <title>Haloferula sargassicola NBRC 104335.</title>
        <authorList>
            <person name="Ichikawa N."/>
            <person name="Katano-Makiyama Y."/>
            <person name="Hidaka K."/>
        </authorList>
    </citation>
    <scope>NUCLEOTIDE SEQUENCE [LARGE SCALE GENOMIC DNA]</scope>
    <source>
        <strain evidence="6 7">NBRC 104335</strain>
    </source>
</reference>
<comment type="caution">
    <text evidence="6">The sequence shown here is derived from an EMBL/GenBank/DDBJ whole genome shotgun (WGS) entry which is preliminary data.</text>
</comment>
<gene>
    <name evidence="6" type="ORF">Hsar01_03136</name>
</gene>
<dbReference type="RefSeq" id="WP_353568007.1">
    <property type="nucleotide sequence ID" value="NZ_BAABRI010000018.1"/>
</dbReference>
<evidence type="ECO:0000256" key="4">
    <source>
        <dbReference type="SAM" id="MobiDB-lite"/>
    </source>
</evidence>
<evidence type="ECO:0000256" key="5">
    <source>
        <dbReference type="SAM" id="Phobius"/>
    </source>
</evidence>
<dbReference type="PANTHER" id="PTHR32309:SF31">
    <property type="entry name" value="CAPSULAR EXOPOLYSACCHARIDE FAMILY"/>
    <property type="match status" value="1"/>
</dbReference>
<keyword evidence="7" id="KW-1185">Reference proteome</keyword>
<keyword evidence="3" id="KW-0175">Coiled coil</keyword>
<keyword evidence="5" id="KW-0812">Transmembrane</keyword>
<dbReference type="Gene3D" id="3.40.50.300">
    <property type="entry name" value="P-loop containing nucleotide triphosphate hydrolases"/>
    <property type="match status" value="1"/>
</dbReference>
<feature type="transmembrane region" description="Helical" evidence="5">
    <location>
        <begin position="44"/>
        <end position="63"/>
    </location>
</feature>
<feature type="region of interest" description="Disordered" evidence="4">
    <location>
        <begin position="1"/>
        <end position="22"/>
    </location>
</feature>
<dbReference type="Proteomes" id="UP001476282">
    <property type="component" value="Unassembled WGS sequence"/>
</dbReference>
<dbReference type="InterPro" id="IPR005702">
    <property type="entry name" value="Wzc-like_C"/>
</dbReference>
<proteinExistence type="predicted"/>
<dbReference type="PANTHER" id="PTHR32309">
    <property type="entry name" value="TYROSINE-PROTEIN KINASE"/>
    <property type="match status" value="1"/>
</dbReference>
<dbReference type="SUPFAM" id="SSF52540">
    <property type="entry name" value="P-loop containing nucleoside triphosphate hydrolases"/>
    <property type="match status" value="1"/>
</dbReference>
<keyword evidence="5" id="KW-0472">Membrane</keyword>
<keyword evidence="2" id="KW-0067">ATP-binding</keyword>
<feature type="region of interest" description="Disordered" evidence="4">
    <location>
        <begin position="214"/>
        <end position="241"/>
    </location>
</feature>
<protein>
    <submittedName>
        <fullName evidence="6">Uncharacterized protein</fullName>
    </submittedName>
</protein>
<organism evidence="6 7">
    <name type="scientific">Haloferula sargassicola</name>
    <dbReference type="NCBI Taxonomy" id="490096"/>
    <lineage>
        <taxon>Bacteria</taxon>
        <taxon>Pseudomonadati</taxon>
        <taxon>Verrucomicrobiota</taxon>
        <taxon>Verrucomicrobiia</taxon>
        <taxon>Verrucomicrobiales</taxon>
        <taxon>Verrucomicrobiaceae</taxon>
        <taxon>Haloferula</taxon>
    </lineage>
</organism>
<keyword evidence="1" id="KW-0547">Nucleotide-binding</keyword>
<keyword evidence="5" id="KW-1133">Transmembrane helix</keyword>
<feature type="transmembrane region" description="Helical" evidence="5">
    <location>
        <begin position="432"/>
        <end position="453"/>
    </location>
</feature>
<accession>A0ABP9UT59</accession>
<feature type="coiled-coil region" evidence="3">
    <location>
        <begin position="341"/>
        <end position="403"/>
    </location>
</feature>